<proteinExistence type="evidence at protein level"/>
<evidence type="ECO:0000313" key="4">
    <source>
        <dbReference type="Proteomes" id="UP000007305"/>
    </source>
</evidence>
<feature type="compositionally biased region" description="Basic and acidic residues" evidence="1">
    <location>
        <begin position="121"/>
        <end position="136"/>
    </location>
</feature>
<keyword evidence="5" id="KW-1267">Proteomics identification</keyword>
<keyword evidence="4" id="KW-1185">Reference proteome</keyword>
<sequence length="491" mass="53772">MASLAVSGARLGVVVRAGGSAGSGGERRSGVALPSVLFRRKDAFSRVVLGCDGAPGKELLMAGCGSDHLLSSTEPVVDALQRSEGLQQRKSKSSGVTETGPDPARRRRRTEVWRGGRARRKDGERRRPKSRRDGSGRAEGVGTGDYSLHRVGRRGSSHSRIERLRRTAVAETPPEMSAPSAPPRTVICVGDVHGYITKLESLWSNLQAALPADAFATALVIFLGDYNDRGPHTRRVLDFLLALPTRYPAQRHVFLCGNHDLAFAAFVGALPPPPDGSPFSATWDEYIHNEEHEGWFRGPGFEGMHVQGRRWGGVIKERWNPKKGLPYKGSIYDAQPTFESYGVAHGSSDLAKAVPEEHKRFLHDLVWIHEEENVPVDMDGGQIICNLIAVHAGLERTIDLNEQLRVLRTRDTRVPKVQMLSGRQDVWDTPKGLAGKQTIIVSGHHGKLHIDGLRFIIDEGGGYEDKPIAAIVFPSKTLIRSTEEAGTTSER</sequence>
<dbReference type="Pfam" id="PF00149">
    <property type="entry name" value="Metallophos"/>
    <property type="match status" value="1"/>
</dbReference>
<evidence type="ECO:0007829" key="5">
    <source>
        <dbReference type="PeptideAtlas" id="A0A804UMF3"/>
    </source>
</evidence>
<dbReference type="Gramene" id="Zm00001eb421860_T005">
    <property type="protein sequence ID" value="Zm00001eb421860_P005"/>
    <property type="gene ID" value="Zm00001eb421860"/>
</dbReference>
<reference evidence="3" key="3">
    <citation type="submission" date="2021-05" db="UniProtKB">
        <authorList>
            <consortium name="EnsemblPlants"/>
        </authorList>
    </citation>
    <scope>IDENTIFICATION</scope>
    <source>
        <strain evidence="3">cv. B73</strain>
    </source>
</reference>
<dbReference type="AlphaFoldDB" id="A0A804UMF3"/>
<dbReference type="Gene3D" id="3.60.21.10">
    <property type="match status" value="1"/>
</dbReference>
<dbReference type="InterPro" id="IPR006186">
    <property type="entry name" value="Ser/Thr-sp_prot-phosphatase"/>
</dbReference>
<dbReference type="InParanoid" id="A0A804UMF3"/>
<dbReference type="InterPro" id="IPR004843">
    <property type="entry name" value="Calcineurin-like_PHP"/>
</dbReference>
<dbReference type="Proteomes" id="UP000007305">
    <property type="component" value="Chromosome 10"/>
</dbReference>
<protein>
    <recommendedName>
        <fullName evidence="2">Calcineurin-like phosphoesterase domain-containing protein</fullName>
    </recommendedName>
</protein>
<organism evidence="3 4">
    <name type="scientific">Zea mays</name>
    <name type="common">Maize</name>
    <dbReference type="NCBI Taxonomy" id="4577"/>
    <lineage>
        <taxon>Eukaryota</taxon>
        <taxon>Viridiplantae</taxon>
        <taxon>Streptophyta</taxon>
        <taxon>Embryophyta</taxon>
        <taxon>Tracheophyta</taxon>
        <taxon>Spermatophyta</taxon>
        <taxon>Magnoliopsida</taxon>
        <taxon>Liliopsida</taxon>
        <taxon>Poales</taxon>
        <taxon>Poaceae</taxon>
        <taxon>PACMAD clade</taxon>
        <taxon>Panicoideae</taxon>
        <taxon>Andropogonodae</taxon>
        <taxon>Andropogoneae</taxon>
        <taxon>Tripsacinae</taxon>
        <taxon>Zea</taxon>
    </lineage>
</organism>
<dbReference type="GO" id="GO:0005829">
    <property type="term" value="C:cytosol"/>
    <property type="evidence" value="ECO:0000318"/>
    <property type="project" value="GO_Central"/>
</dbReference>
<evidence type="ECO:0000259" key="2">
    <source>
        <dbReference type="Pfam" id="PF00149"/>
    </source>
</evidence>
<dbReference type="EnsemblPlants" id="Zm00001eb421860_T005">
    <property type="protein sequence ID" value="Zm00001eb421860_P005"/>
    <property type="gene ID" value="Zm00001eb421860"/>
</dbReference>
<dbReference type="PRINTS" id="PR00114">
    <property type="entry name" value="STPHPHTASE"/>
</dbReference>
<dbReference type="GO" id="GO:0004725">
    <property type="term" value="F:protein tyrosine phosphatase activity"/>
    <property type="evidence" value="ECO:0000318"/>
    <property type="project" value="GO_Central"/>
</dbReference>
<evidence type="ECO:0000256" key="1">
    <source>
        <dbReference type="SAM" id="MobiDB-lite"/>
    </source>
</evidence>
<dbReference type="InterPro" id="IPR029052">
    <property type="entry name" value="Metallo-depent_PP-like"/>
</dbReference>
<name>A0A804UMF3_MAIZE</name>
<evidence type="ECO:0000313" key="3">
    <source>
        <dbReference type="EnsemblPlants" id="Zm00001eb421860_P005"/>
    </source>
</evidence>
<reference evidence="4" key="1">
    <citation type="journal article" date="2009" name="Science">
        <title>The B73 maize genome: complexity, diversity, and dynamics.</title>
        <authorList>
            <person name="Schnable P.S."/>
            <person name="Ware D."/>
            <person name="Fulton R.S."/>
            <person name="Stein J.C."/>
            <person name="Wei F."/>
            <person name="Pasternak S."/>
            <person name="Liang C."/>
            <person name="Zhang J."/>
            <person name="Fulton L."/>
            <person name="Graves T.A."/>
            <person name="Minx P."/>
            <person name="Reily A.D."/>
            <person name="Courtney L."/>
            <person name="Kruchowski S.S."/>
            <person name="Tomlinson C."/>
            <person name="Strong C."/>
            <person name="Delehaunty K."/>
            <person name="Fronick C."/>
            <person name="Courtney B."/>
            <person name="Rock S.M."/>
            <person name="Belter E."/>
            <person name="Du F."/>
            <person name="Kim K."/>
            <person name="Abbott R.M."/>
            <person name="Cotton M."/>
            <person name="Levy A."/>
            <person name="Marchetto P."/>
            <person name="Ochoa K."/>
            <person name="Jackson S.M."/>
            <person name="Gillam B."/>
            <person name="Chen W."/>
            <person name="Yan L."/>
            <person name="Higginbotham J."/>
            <person name="Cardenas M."/>
            <person name="Waligorski J."/>
            <person name="Applebaum E."/>
            <person name="Phelps L."/>
            <person name="Falcone J."/>
            <person name="Kanchi K."/>
            <person name="Thane T."/>
            <person name="Scimone A."/>
            <person name="Thane N."/>
            <person name="Henke J."/>
            <person name="Wang T."/>
            <person name="Ruppert J."/>
            <person name="Shah N."/>
            <person name="Rotter K."/>
            <person name="Hodges J."/>
            <person name="Ingenthron E."/>
            <person name="Cordes M."/>
            <person name="Kohlberg S."/>
            <person name="Sgro J."/>
            <person name="Delgado B."/>
            <person name="Mead K."/>
            <person name="Chinwalla A."/>
            <person name="Leonard S."/>
            <person name="Crouse K."/>
            <person name="Collura K."/>
            <person name="Kudrna D."/>
            <person name="Currie J."/>
            <person name="He R."/>
            <person name="Angelova A."/>
            <person name="Rajasekar S."/>
            <person name="Mueller T."/>
            <person name="Lomeli R."/>
            <person name="Scara G."/>
            <person name="Ko A."/>
            <person name="Delaney K."/>
            <person name="Wissotski M."/>
            <person name="Lopez G."/>
            <person name="Campos D."/>
            <person name="Braidotti M."/>
            <person name="Ashley E."/>
            <person name="Golser W."/>
            <person name="Kim H."/>
            <person name="Lee S."/>
            <person name="Lin J."/>
            <person name="Dujmic Z."/>
            <person name="Kim W."/>
            <person name="Talag J."/>
            <person name="Zuccolo A."/>
            <person name="Fan C."/>
            <person name="Sebastian A."/>
            <person name="Kramer M."/>
            <person name="Spiegel L."/>
            <person name="Nascimento L."/>
            <person name="Zutavern T."/>
            <person name="Miller B."/>
            <person name="Ambroise C."/>
            <person name="Muller S."/>
            <person name="Spooner W."/>
            <person name="Narechania A."/>
            <person name="Ren L."/>
            <person name="Wei S."/>
            <person name="Kumari S."/>
            <person name="Faga B."/>
            <person name="Levy M.J."/>
            <person name="McMahan L."/>
            <person name="Van Buren P."/>
            <person name="Vaughn M.W."/>
            <person name="Ying K."/>
            <person name="Yeh C.-T."/>
            <person name="Emrich S.J."/>
            <person name="Jia Y."/>
            <person name="Kalyanaraman A."/>
            <person name="Hsia A.-P."/>
            <person name="Barbazuk W.B."/>
            <person name="Baucom R.S."/>
            <person name="Brutnell T.P."/>
            <person name="Carpita N.C."/>
            <person name="Chaparro C."/>
            <person name="Chia J.-M."/>
            <person name="Deragon J.-M."/>
            <person name="Estill J.C."/>
            <person name="Fu Y."/>
            <person name="Jeddeloh J.A."/>
            <person name="Han Y."/>
            <person name="Lee H."/>
            <person name="Li P."/>
            <person name="Lisch D.R."/>
            <person name="Liu S."/>
            <person name="Liu Z."/>
            <person name="Nagel D.H."/>
            <person name="McCann M.C."/>
            <person name="SanMiguel P."/>
            <person name="Myers A.M."/>
            <person name="Nettleton D."/>
            <person name="Nguyen J."/>
            <person name="Penning B.W."/>
            <person name="Ponnala L."/>
            <person name="Schneider K.L."/>
            <person name="Schwartz D.C."/>
            <person name="Sharma A."/>
            <person name="Soderlund C."/>
            <person name="Springer N.M."/>
            <person name="Sun Q."/>
            <person name="Wang H."/>
            <person name="Waterman M."/>
            <person name="Westerman R."/>
            <person name="Wolfgruber T.K."/>
            <person name="Yang L."/>
            <person name="Yu Y."/>
            <person name="Zhang L."/>
            <person name="Zhou S."/>
            <person name="Zhu Q."/>
            <person name="Bennetzen J.L."/>
            <person name="Dawe R.K."/>
            <person name="Jiang J."/>
            <person name="Jiang N."/>
            <person name="Presting G.G."/>
            <person name="Wessler S.R."/>
            <person name="Aluru S."/>
            <person name="Martienssen R.A."/>
            <person name="Clifton S.W."/>
            <person name="McCombie W.R."/>
            <person name="Wing R.A."/>
            <person name="Wilson R.K."/>
        </authorList>
    </citation>
    <scope>NUCLEOTIDE SEQUENCE [LARGE SCALE GENOMIC DNA]</scope>
    <source>
        <strain evidence="4">cv. B73</strain>
    </source>
</reference>
<reference evidence="3" key="2">
    <citation type="submission" date="2019-07" db="EMBL/GenBank/DDBJ databases">
        <authorList>
            <person name="Seetharam A."/>
            <person name="Woodhouse M."/>
            <person name="Cannon E."/>
        </authorList>
    </citation>
    <scope>NUCLEOTIDE SEQUENCE [LARGE SCALE GENOMIC DNA]</scope>
    <source>
        <strain evidence="3">cv. B73</strain>
    </source>
</reference>
<dbReference type="PANTHER" id="PTHR47474:SF1">
    <property type="entry name" value="TYROSINE-PROTEIN PHOSPHATASE RLPH2"/>
    <property type="match status" value="1"/>
</dbReference>
<accession>A0A804UMF3</accession>
<feature type="compositionally biased region" description="Polar residues" evidence="1">
    <location>
        <begin position="84"/>
        <end position="97"/>
    </location>
</feature>
<dbReference type="SUPFAM" id="SSF56300">
    <property type="entry name" value="Metallo-dependent phosphatases"/>
    <property type="match status" value="1"/>
</dbReference>
<dbReference type="PANTHER" id="PTHR47474">
    <property type="entry name" value="TYROSINE-PROTEIN PHOSPHATASE RLPH2"/>
    <property type="match status" value="1"/>
</dbReference>
<feature type="domain" description="Calcineurin-like phosphoesterase" evidence="2">
    <location>
        <begin position="185"/>
        <end position="299"/>
    </location>
</feature>
<feature type="region of interest" description="Disordered" evidence="1">
    <location>
        <begin position="83"/>
        <end position="182"/>
    </location>
</feature>
<dbReference type="FunCoup" id="A0A804UMF3">
    <property type="interactions" value="400"/>
</dbReference>